<reference evidence="1 2" key="1">
    <citation type="submission" date="2017-09" db="EMBL/GenBank/DDBJ databases">
        <title>Depth-based differentiation of microbial function through sediment-hosted aquifers and enrichment of novel symbionts in the deep terrestrial subsurface.</title>
        <authorList>
            <person name="Probst A.J."/>
            <person name="Ladd B."/>
            <person name="Jarett J.K."/>
            <person name="Geller-Mcgrath D.E."/>
            <person name="Sieber C.M."/>
            <person name="Emerson J.B."/>
            <person name="Anantharaman K."/>
            <person name="Thomas B.C."/>
            <person name="Malmstrom R."/>
            <person name="Stieglmeier M."/>
            <person name="Klingl A."/>
            <person name="Woyke T."/>
            <person name="Ryan C.M."/>
            <person name="Banfield J.F."/>
        </authorList>
    </citation>
    <scope>NUCLEOTIDE SEQUENCE [LARGE SCALE GENOMIC DNA]</scope>
    <source>
        <strain evidence="1">CG22_combo_CG10-13_8_21_14_all_47_15</strain>
    </source>
</reference>
<gene>
    <name evidence="1" type="ORF">COW88_00680</name>
</gene>
<protein>
    <submittedName>
        <fullName evidence="1">Uncharacterized protein</fullName>
    </submittedName>
</protein>
<accession>A0A2H0CV97</accession>
<evidence type="ECO:0000313" key="2">
    <source>
        <dbReference type="Proteomes" id="UP000230638"/>
    </source>
</evidence>
<organism evidence="1 2">
    <name type="scientific">Candidatus Lloydbacteria bacterium CG22_combo_CG10-13_8_21_14_all_47_15</name>
    <dbReference type="NCBI Taxonomy" id="1974635"/>
    <lineage>
        <taxon>Bacteria</taxon>
        <taxon>Candidatus Lloydiibacteriota</taxon>
    </lineage>
</organism>
<evidence type="ECO:0000313" key="1">
    <source>
        <dbReference type="EMBL" id="PIP73853.1"/>
    </source>
</evidence>
<name>A0A2H0CV97_9BACT</name>
<dbReference type="AlphaFoldDB" id="A0A2H0CV97"/>
<proteinExistence type="predicted"/>
<comment type="caution">
    <text evidence="1">The sequence shown here is derived from an EMBL/GenBank/DDBJ whole genome shotgun (WGS) entry which is preliminary data.</text>
</comment>
<sequence>MPWPKGNSLLEVKARELYGWACEIVRQEYPDYNETQIRNEVALRITNAIRNAGGPQLYFQNQEY</sequence>
<dbReference type="EMBL" id="PCTL01000004">
    <property type="protein sequence ID" value="PIP73853.1"/>
    <property type="molecule type" value="Genomic_DNA"/>
</dbReference>
<dbReference type="Proteomes" id="UP000230638">
    <property type="component" value="Unassembled WGS sequence"/>
</dbReference>